<feature type="region of interest" description="Disordered" evidence="1">
    <location>
        <begin position="1"/>
        <end position="25"/>
    </location>
</feature>
<protein>
    <submittedName>
        <fullName evidence="2">Uncharacterized protein</fullName>
    </submittedName>
</protein>
<feature type="region of interest" description="Disordered" evidence="1">
    <location>
        <begin position="58"/>
        <end position="85"/>
    </location>
</feature>
<comment type="caution">
    <text evidence="2">The sequence shown here is derived from an EMBL/GenBank/DDBJ whole genome shotgun (WGS) entry which is preliminary data.</text>
</comment>
<keyword evidence="3" id="KW-1185">Reference proteome</keyword>
<sequence length="85" mass="9299">MKKTALDKKNAAGLASQPRVSNGEICCPSAGPTRKTLFGGAPRAPQWLTTSHLLPRLRNRECGQPEHRPRGLVFPKGERPLEKSV</sequence>
<feature type="compositionally biased region" description="Basic and acidic residues" evidence="1">
    <location>
        <begin position="1"/>
        <end position="10"/>
    </location>
</feature>
<evidence type="ECO:0000256" key="1">
    <source>
        <dbReference type="SAM" id="MobiDB-lite"/>
    </source>
</evidence>
<feature type="compositionally biased region" description="Basic and acidic residues" evidence="1">
    <location>
        <begin position="58"/>
        <end position="69"/>
    </location>
</feature>
<dbReference type="EMBL" id="JANPWB010000010">
    <property type="protein sequence ID" value="KAJ1144450.1"/>
    <property type="molecule type" value="Genomic_DNA"/>
</dbReference>
<name>A0AAV7QWS3_PLEWA</name>
<evidence type="ECO:0000313" key="3">
    <source>
        <dbReference type="Proteomes" id="UP001066276"/>
    </source>
</evidence>
<proteinExistence type="predicted"/>
<dbReference type="Proteomes" id="UP001066276">
    <property type="component" value="Chromosome 6"/>
</dbReference>
<evidence type="ECO:0000313" key="2">
    <source>
        <dbReference type="EMBL" id="KAJ1144450.1"/>
    </source>
</evidence>
<feature type="compositionally biased region" description="Basic and acidic residues" evidence="1">
    <location>
        <begin position="76"/>
        <end position="85"/>
    </location>
</feature>
<dbReference type="AlphaFoldDB" id="A0AAV7QWS3"/>
<accession>A0AAV7QWS3</accession>
<organism evidence="2 3">
    <name type="scientific">Pleurodeles waltl</name>
    <name type="common">Iberian ribbed newt</name>
    <dbReference type="NCBI Taxonomy" id="8319"/>
    <lineage>
        <taxon>Eukaryota</taxon>
        <taxon>Metazoa</taxon>
        <taxon>Chordata</taxon>
        <taxon>Craniata</taxon>
        <taxon>Vertebrata</taxon>
        <taxon>Euteleostomi</taxon>
        <taxon>Amphibia</taxon>
        <taxon>Batrachia</taxon>
        <taxon>Caudata</taxon>
        <taxon>Salamandroidea</taxon>
        <taxon>Salamandridae</taxon>
        <taxon>Pleurodelinae</taxon>
        <taxon>Pleurodeles</taxon>
    </lineage>
</organism>
<reference evidence="2" key="1">
    <citation type="journal article" date="2022" name="bioRxiv">
        <title>Sequencing and chromosome-scale assembly of the giantPleurodeles waltlgenome.</title>
        <authorList>
            <person name="Brown T."/>
            <person name="Elewa A."/>
            <person name="Iarovenko S."/>
            <person name="Subramanian E."/>
            <person name="Araus A.J."/>
            <person name="Petzold A."/>
            <person name="Susuki M."/>
            <person name="Suzuki K.-i.T."/>
            <person name="Hayashi T."/>
            <person name="Toyoda A."/>
            <person name="Oliveira C."/>
            <person name="Osipova E."/>
            <person name="Leigh N.D."/>
            <person name="Simon A."/>
            <person name="Yun M.H."/>
        </authorList>
    </citation>
    <scope>NUCLEOTIDE SEQUENCE</scope>
    <source>
        <strain evidence="2">20211129_DDA</strain>
        <tissue evidence="2">Liver</tissue>
    </source>
</reference>
<gene>
    <name evidence="2" type="ORF">NDU88_010749</name>
</gene>